<dbReference type="RefSeq" id="WP_055727425.1">
    <property type="nucleotide sequence ID" value="NZ_FUYX01000001.1"/>
</dbReference>
<dbReference type="CDD" id="cd02440">
    <property type="entry name" value="AdoMet_MTases"/>
    <property type="match status" value="1"/>
</dbReference>
<dbReference type="Proteomes" id="UP000190130">
    <property type="component" value="Unassembled WGS sequence"/>
</dbReference>
<dbReference type="GO" id="GO:0008168">
    <property type="term" value="F:methyltransferase activity"/>
    <property type="evidence" value="ECO:0007669"/>
    <property type="project" value="UniProtKB-KW"/>
</dbReference>
<dbReference type="AlphaFoldDB" id="A0A0Q3I8D0"/>
<dbReference type="PANTHER" id="PTHR43861:SF1">
    <property type="entry name" value="TRANS-ACONITATE 2-METHYLTRANSFERASE"/>
    <property type="match status" value="1"/>
</dbReference>
<keyword evidence="4" id="KW-1185">Reference proteome</keyword>
<dbReference type="SUPFAM" id="SSF53335">
    <property type="entry name" value="S-adenosyl-L-methionine-dependent methyltransferases"/>
    <property type="match status" value="1"/>
</dbReference>
<evidence type="ECO:0000313" key="3">
    <source>
        <dbReference type="EMBL" id="SKB35688.1"/>
    </source>
</evidence>
<dbReference type="EMBL" id="FUYX01000001">
    <property type="protein sequence ID" value="SKB35688.1"/>
    <property type="molecule type" value="Genomic_DNA"/>
</dbReference>
<accession>A0A0Q3I8D0</accession>
<evidence type="ECO:0000313" key="5">
    <source>
        <dbReference type="Proteomes" id="UP000190130"/>
    </source>
</evidence>
<dbReference type="Gene3D" id="3.40.50.150">
    <property type="entry name" value="Vaccinia Virus protein VP39"/>
    <property type="match status" value="1"/>
</dbReference>
<dbReference type="Proteomes" id="UP000051562">
    <property type="component" value="Unassembled WGS sequence"/>
</dbReference>
<evidence type="ECO:0000313" key="2">
    <source>
        <dbReference type="EMBL" id="KQK31280.1"/>
    </source>
</evidence>
<dbReference type="PANTHER" id="PTHR43861">
    <property type="entry name" value="TRANS-ACONITATE 2-METHYLTRANSFERASE-RELATED"/>
    <property type="match status" value="1"/>
</dbReference>
<dbReference type="InterPro" id="IPR029063">
    <property type="entry name" value="SAM-dependent_MTases_sf"/>
</dbReference>
<reference evidence="2 4" key="1">
    <citation type="submission" date="2015-10" db="EMBL/GenBank/DDBJ databases">
        <title>Draft genome of Bosea thiooxidans.</title>
        <authorList>
            <person name="Wang X."/>
        </authorList>
    </citation>
    <scope>NUCLEOTIDE SEQUENCE [LARGE SCALE GENOMIC DNA]</scope>
    <source>
        <strain evidence="2 4">CGMCC 9174</strain>
    </source>
</reference>
<protein>
    <submittedName>
        <fullName evidence="3">Methyltransferase domain-containing protein</fullName>
    </submittedName>
    <submittedName>
        <fullName evidence="2">Ubiquinone biosynthesis protein UbiE</fullName>
    </submittedName>
</protein>
<dbReference type="GO" id="GO:0032259">
    <property type="term" value="P:methylation"/>
    <property type="evidence" value="ECO:0007669"/>
    <property type="project" value="UniProtKB-KW"/>
</dbReference>
<dbReference type="InterPro" id="IPR025714">
    <property type="entry name" value="Methyltranfer_dom"/>
</dbReference>
<dbReference type="Pfam" id="PF13847">
    <property type="entry name" value="Methyltransf_31"/>
    <property type="match status" value="1"/>
</dbReference>
<feature type="domain" description="Methyltransferase" evidence="1">
    <location>
        <begin position="45"/>
        <end position="150"/>
    </location>
</feature>
<keyword evidence="3" id="KW-0808">Transferase</keyword>
<name>A0A0Q3I8D0_9HYPH</name>
<evidence type="ECO:0000313" key="4">
    <source>
        <dbReference type="Proteomes" id="UP000051562"/>
    </source>
</evidence>
<evidence type="ECO:0000259" key="1">
    <source>
        <dbReference type="Pfam" id="PF13847"/>
    </source>
</evidence>
<proteinExistence type="predicted"/>
<organism evidence="2 4">
    <name type="scientific">Bosea thiooxidans</name>
    <dbReference type="NCBI Taxonomy" id="53254"/>
    <lineage>
        <taxon>Bacteria</taxon>
        <taxon>Pseudomonadati</taxon>
        <taxon>Pseudomonadota</taxon>
        <taxon>Alphaproteobacteria</taxon>
        <taxon>Hyphomicrobiales</taxon>
        <taxon>Boseaceae</taxon>
        <taxon>Bosea</taxon>
    </lineage>
</organism>
<keyword evidence="3" id="KW-0489">Methyltransferase</keyword>
<gene>
    <name evidence="2" type="ORF">ARD30_09870</name>
    <name evidence="3" type="ORF">SAMN05660750_00300</name>
</gene>
<dbReference type="STRING" id="53254.SAMN05660750_00300"/>
<dbReference type="EMBL" id="LMAR01000025">
    <property type="protein sequence ID" value="KQK31280.1"/>
    <property type="molecule type" value="Genomic_DNA"/>
</dbReference>
<reference evidence="3 5" key="2">
    <citation type="submission" date="2017-02" db="EMBL/GenBank/DDBJ databases">
        <authorList>
            <person name="Peterson S.W."/>
        </authorList>
    </citation>
    <scope>NUCLEOTIDE SEQUENCE [LARGE SCALE GENOMIC DNA]</scope>
    <source>
        <strain evidence="3 5">DSM 9653</strain>
    </source>
</reference>
<sequence length="212" mass="22840">MVRAVNDARFWDRAARKYAAGPVADMAGYERTLERTRAYLDGSATAFEFGCGTGTTALRLAPFVARIVATDISGSMIAIARERAAEGNHANAVFEIGTPDAAPWPDESFDVALGFNVLHLVAAREAALGGVHRLLKPGGLFISKTPCLKEMNLAMRLAVPVMQFLGKAPHVASFSAAELERAIVAAGFEIVERGQHASRGRDARPFFVARRR</sequence>
<keyword evidence="2" id="KW-0830">Ubiquinone</keyword>